<dbReference type="InterPro" id="IPR037999">
    <property type="entry name" value="RAP_D3"/>
</dbReference>
<comment type="caution">
    <text evidence="4">The sequence shown here is derived from an EMBL/GenBank/DDBJ whole genome shotgun (WGS) entry which is preliminary data.</text>
</comment>
<dbReference type="GO" id="GO:0048019">
    <property type="term" value="F:receptor antagonist activity"/>
    <property type="evidence" value="ECO:0007669"/>
    <property type="project" value="InterPro"/>
</dbReference>
<evidence type="ECO:0000313" key="4">
    <source>
        <dbReference type="EMBL" id="CAG7641546.1"/>
    </source>
</evidence>
<dbReference type="EMBL" id="CAJVCH010001855">
    <property type="protein sequence ID" value="CAG7641546.1"/>
    <property type="molecule type" value="Genomic_DNA"/>
</dbReference>
<dbReference type="PANTHER" id="PTHR16560">
    <property type="entry name" value="ALPHA-2-MACROGLOBULIN RECEPTOR-ASSOCIATED PROTEIN"/>
    <property type="match status" value="1"/>
</dbReference>
<gene>
    <name evidence="4" type="ORF">AFUS01_LOCUS415</name>
</gene>
<keyword evidence="5" id="KW-1185">Reference proteome</keyword>
<dbReference type="InterPro" id="IPR038003">
    <property type="entry name" value="A2-macroglobuin_RAP"/>
</dbReference>
<dbReference type="Pfam" id="PF06400">
    <property type="entry name" value="Alpha-2-MRAP_N"/>
    <property type="match status" value="1"/>
</dbReference>
<accession>A0A8J2J4V3</accession>
<dbReference type="CDD" id="cd14808">
    <property type="entry name" value="RAP_D3"/>
    <property type="match status" value="1"/>
</dbReference>
<dbReference type="GO" id="GO:0050750">
    <property type="term" value="F:low-density lipoprotein particle receptor binding"/>
    <property type="evidence" value="ECO:0007669"/>
    <property type="project" value="InterPro"/>
</dbReference>
<feature type="domain" description="Alpha-2-macroglobulin RAP C-terminal" evidence="3">
    <location>
        <begin position="151"/>
        <end position="359"/>
    </location>
</feature>
<evidence type="ECO:0000256" key="1">
    <source>
        <dbReference type="SAM" id="Coils"/>
    </source>
</evidence>
<dbReference type="GO" id="GO:0005783">
    <property type="term" value="C:endoplasmic reticulum"/>
    <property type="evidence" value="ECO:0007669"/>
    <property type="project" value="InterPro"/>
</dbReference>
<organism evidence="4 5">
    <name type="scientific">Allacma fusca</name>
    <dbReference type="NCBI Taxonomy" id="39272"/>
    <lineage>
        <taxon>Eukaryota</taxon>
        <taxon>Metazoa</taxon>
        <taxon>Ecdysozoa</taxon>
        <taxon>Arthropoda</taxon>
        <taxon>Hexapoda</taxon>
        <taxon>Collembola</taxon>
        <taxon>Symphypleona</taxon>
        <taxon>Sminthuridae</taxon>
        <taxon>Allacma</taxon>
    </lineage>
</organism>
<protein>
    <recommendedName>
        <fullName evidence="6">Alpha-2-macroglobulin receptor-associated protein</fullName>
    </recommendedName>
</protein>
<dbReference type="Pfam" id="PF06401">
    <property type="entry name" value="Alpha-2-MRAP_C"/>
    <property type="match status" value="1"/>
</dbReference>
<dbReference type="AlphaFoldDB" id="A0A8J2J4V3"/>
<dbReference type="Proteomes" id="UP000708208">
    <property type="component" value="Unassembled WGS sequence"/>
</dbReference>
<dbReference type="GO" id="GO:0048259">
    <property type="term" value="P:regulation of receptor-mediated endocytosis"/>
    <property type="evidence" value="ECO:0007669"/>
    <property type="project" value="TreeGrafter"/>
</dbReference>
<evidence type="ECO:0000259" key="3">
    <source>
        <dbReference type="Pfam" id="PF06401"/>
    </source>
</evidence>
<reference evidence="4" key="1">
    <citation type="submission" date="2021-06" db="EMBL/GenBank/DDBJ databases">
        <authorList>
            <person name="Hodson N. C."/>
            <person name="Mongue J. A."/>
            <person name="Jaron S. K."/>
        </authorList>
    </citation>
    <scope>NUCLEOTIDE SEQUENCE</scope>
</reference>
<name>A0A8J2J4V3_9HEXA</name>
<dbReference type="PANTHER" id="PTHR16560:SF2">
    <property type="entry name" value="ALPHA-2-MACROGLOBULIN RECEPTOR-ASSOCIATED PROTEIN"/>
    <property type="match status" value="1"/>
</dbReference>
<dbReference type="InterPro" id="IPR010483">
    <property type="entry name" value="Alpha_2_MRAP_C"/>
</dbReference>
<dbReference type="InterPro" id="IPR009066">
    <property type="entry name" value="MG_RAP_rcpt_1"/>
</dbReference>
<dbReference type="GO" id="GO:0008201">
    <property type="term" value="F:heparin binding"/>
    <property type="evidence" value="ECO:0007669"/>
    <property type="project" value="InterPro"/>
</dbReference>
<evidence type="ECO:0000259" key="2">
    <source>
        <dbReference type="Pfam" id="PF06400"/>
    </source>
</evidence>
<sequence>MKNKLKVMIKIKMKTSIALILGILVALTDVVLSAENKYSKEANVINYRELEKPFRMAKINLVWQKALQKLTETKLRSLYTDLQLQDKEEIQLKRLKAEGGDKEGLKEATLRRKFKGLLNSFGLIEYFEEGATPEKEHKSYRNSDNHINKSLFKDKKLNKLWEKAEKGGFTQQELKTLKEEFSHHQDKIDEYYNLLETVSKSDKNDMNNEVYHDLSLLEDSDNLIPSQKKSNTSLNELRQKHRDIKDGYDVLHKKAASGPSSIDFTEPRVQNLWKIALNADFTPDELSSLQLELKHYEKRIEKLHMLQGELLVKSDYVKDANTNKDVTSFFEDKIKRHERQVEKLHNELETRILNRHNEL</sequence>
<feature type="coiled-coil region" evidence="1">
    <location>
        <begin position="286"/>
        <end position="354"/>
    </location>
</feature>
<keyword evidence="1" id="KW-0175">Coiled coil</keyword>
<proteinExistence type="predicted"/>
<feature type="domain" description="Alpha-2-macroglobulin receptor-associated protein" evidence="2">
    <location>
        <begin position="24"/>
        <end position="130"/>
    </location>
</feature>
<evidence type="ECO:0000313" key="5">
    <source>
        <dbReference type="Proteomes" id="UP000708208"/>
    </source>
</evidence>
<evidence type="ECO:0008006" key="6">
    <source>
        <dbReference type="Google" id="ProtNLM"/>
    </source>
</evidence>
<dbReference type="OrthoDB" id="5817428at2759"/>